<dbReference type="OrthoDB" id="1491081at2"/>
<dbReference type="EMBL" id="JTDV01000001">
    <property type="protein sequence ID" value="KJD34634.1"/>
    <property type="molecule type" value="Genomic_DNA"/>
</dbReference>
<dbReference type="RefSeq" id="WP_044625020.1">
    <property type="nucleotide sequence ID" value="NZ_JTDV01000001.1"/>
</dbReference>
<feature type="transmembrane region" description="Helical" evidence="1">
    <location>
        <begin position="411"/>
        <end position="428"/>
    </location>
</feature>
<keyword evidence="1" id="KW-0472">Membrane</keyword>
<evidence type="ECO:0000313" key="2">
    <source>
        <dbReference type="EMBL" id="KJD34634.1"/>
    </source>
</evidence>
<feature type="transmembrane region" description="Helical" evidence="1">
    <location>
        <begin position="70"/>
        <end position="90"/>
    </location>
</feature>
<feature type="transmembrane region" description="Helical" evidence="1">
    <location>
        <begin position="212"/>
        <end position="245"/>
    </location>
</feature>
<protein>
    <submittedName>
        <fullName evidence="2">Membrane protein</fullName>
    </submittedName>
</protein>
<feature type="transmembrane region" description="Helical" evidence="1">
    <location>
        <begin position="129"/>
        <end position="146"/>
    </location>
</feature>
<keyword evidence="3" id="KW-1185">Reference proteome</keyword>
<evidence type="ECO:0000313" key="3">
    <source>
        <dbReference type="Proteomes" id="UP000032361"/>
    </source>
</evidence>
<sequence>MVLTLEEKQKRVISYLKLGIWTYFLLLIFEGALRKWFLPFLATPLLIVRDPVAIWLIYTTWKHNLMPSNFYLYGMSFVGIFAVIMALLFGHGSPVVAMYGARILLFHFPVMFIMGAVCNQNDVIKIGKALLLIAIPMIVLTALQFYSPQSAWVNRGIGGDTAGSGFAGAMGFFRPPGTFSFTNGNTMFFSLVGCYVLYFWISKTSINRIVLIGATLGLLASIPLSISRTLLFTVVITMFFTMFAASTKSTYFLKILGVFIVLILLLMVLSQFEFFKTSTEAFTSRFEDASAIEGGLEGTLMDRYLGGLVTAISNSTDKPFFGYGIGMGTNAGSKMLTGSVSFLISEEEWGRLIGEMGALLGLMVIVIRLGFSFKISMASFKKMKSGDFLPWILLSFGLIVIPQGQWAQPTALGFSTLIGGLIMASLNSNGTEDKNMNTVNYKQK</sequence>
<keyword evidence="1" id="KW-0812">Transmembrane</keyword>
<evidence type="ECO:0000256" key="1">
    <source>
        <dbReference type="SAM" id="Phobius"/>
    </source>
</evidence>
<feature type="transmembrane region" description="Helical" evidence="1">
    <location>
        <begin position="96"/>
        <end position="117"/>
    </location>
</feature>
<keyword evidence="1" id="KW-1133">Transmembrane helix</keyword>
<name>A0A0D7W6H0_9FLAO</name>
<feature type="transmembrane region" description="Helical" evidence="1">
    <location>
        <begin position="356"/>
        <end position="376"/>
    </location>
</feature>
<gene>
    <name evidence="2" type="ORF">PK35_02330</name>
</gene>
<feature type="transmembrane region" description="Helical" evidence="1">
    <location>
        <begin position="251"/>
        <end position="269"/>
    </location>
</feature>
<feature type="transmembrane region" description="Helical" evidence="1">
    <location>
        <begin position="388"/>
        <end position="405"/>
    </location>
</feature>
<proteinExistence type="predicted"/>
<dbReference type="Proteomes" id="UP000032361">
    <property type="component" value="Unassembled WGS sequence"/>
</dbReference>
<dbReference type="AlphaFoldDB" id="A0A0D7W6H0"/>
<reference evidence="2 3" key="1">
    <citation type="journal article" date="2015" name="Antonie Van Leeuwenhoek">
        <title>Tamlana nanhaiensis sp. nov., isolated from surface seawater collected from the South China Sea.</title>
        <authorList>
            <person name="Liu X."/>
            <person name="Lai Q."/>
            <person name="Du Y."/>
            <person name="Li G."/>
            <person name="Sun F."/>
            <person name="Shao Z."/>
        </authorList>
    </citation>
    <scope>NUCLEOTIDE SEQUENCE [LARGE SCALE GENOMIC DNA]</scope>
    <source>
        <strain evidence="2 3">FHC16</strain>
    </source>
</reference>
<organism evidence="2 3">
    <name type="scientific">Neotamlana nanhaiensis</name>
    <dbReference type="NCBI Taxonomy" id="1382798"/>
    <lineage>
        <taxon>Bacteria</taxon>
        <taxon>Pseudomonadati</taxon>
        <taxon>Bacteroidota</taxon>
        <taxon>Flavobacteriia</taxon>
        <taxon>Flavobacteriales</taxon>
        <taxon>Flavobacteriaceae</taxon>
        <taxon>Neotamlana</taxon>
    </lineage>
</organism>
<comment type="caution">
    <text evidence="2">The sequence shown here is derived from an EMBL/GenBank/DDBJ whole genome shotgun (WGS) entry which is preliminary data.</text>
</comment>
<dbReference type="PATRIC" id="fig|1382798.3.peg.471"/>
<feature type="transmembrane region" description="Helical" evidence="1">
    <location>
        <begin position="179"/>
        <end position="200"/>
    </location>
</feature>
<feature type="transmembrane region" description="Helical" evidence="1">
    <location>
        <begin position="36"/>
        <end position="58"/>
    </location>
</feature>
<feature type="transmembrane region" description="Helical" evidence="1">
    <location>
        <begin position="12"/>
        <end position="30"/>
    </location>
</feature>
<dbReference type="STRING" id="1382798.PK35_02330"/>
<accession>A0A0D7W6H0</accession>